<keyword evidence="3" id="KW-1185">Reference proteome</keyword>
<dbReference type="Gene3D" id="3.20.20.70">
    <property type="entry name" value="Aldolase class I"/>
    <property type="match status" value="1"/>
</dbReference>
<dbReference type="STRING" id="1178515.SY83_19300"/>
<gene>
    <name evidence="2" type="ORF">SY83_19300</name>
</gene>
<dbReference type="InterPro" id="IPR013785">
    <property type="entry name" value="Aldolase_TIM"/>
</dbReference>
<dbReference type="PANTHER" id="PTHR48413">
    <property type="match status" value="1"/>
</dbReference>
<dbReference type="KEGG" id="pswu:SY83_19300"/>
<dbReference type="EMBL" id="CP011388">
    <property type="protein sequence ID" value="ANE48081.1"/>
    <property type="molecule type" value="Genomic_DNA"/>
</dbReference>
<reference evidence="2 3" key="1">
    <citation type="submission" date="2015-01" db="EMBL/GenBank/DDBJ databases">
        <title>Paenibacillus swuensis/DY6/whole genome sequencing.</title>
        <authorList>
            <person name="Kim M.K."/>
            <person name="Srinivasan S."/>
            <person name="Lee J.-J."/>
        </authorList>
    </citation>
    <scope>NUCLEOTIDE SEQUENCE [LARGE SCALE GENOMIC DNA]</scope>
    <source>
        <strain evidence="2 3">DY6</strain>
    </source>
</reference>
<protein>
    <submittedName>
        <fullName evidence="2">Phosphosulfolactate synthase</fullName>
    </submittedName>
</protein>
<proteinExistence type="inferred from homology"/>
<dbReference type="RefSeq" id="WP_068609495.1">
    <property type="nucleotide sequence ID" value="NZ_CP011388.1"/>
</dbReference>
<name>A0A172TM14_9BACL</name>
<dbReference type="InterPro" id="IPR036112">
    <property type="entry name" value="ComA_synth_sf"/>
</dbReference>
<dbReference type="PANTHER" id="PTHR48413:SF1">
    <property type="entry name" value="PROTEIN HEAT-STRESS-ASSOCIATED 32"/>
    <property type="match status" value="1"/>
</dbReference>
<dbReference type="Proteomes" id="UP000076927">
    <property type="component" value="Chromosome"/>
</dbReference>
<accession>A0A172TM14</accession>
<evidence type="ECO:0000313" key="2">
    <source>
        <dbReference type="EMBL" id="ANE48081.1"/>
    </source>
</evidence>
<evidence type="ECO:0000256" key="1">
    <source>
        <dbReference type="ARBA" id="ARBA00010424"/>
    </source>
</evidence>
<evidence type="ECO:0000313" key="3">
    <source>
        <dbReference type="Proteomes" id="UP000076927"/>
    </source>
</evidence>
<dbReference type="OrthoDB" id="7809088at2"/>
<comment type="similarity">
    <text evidence="1">Belongs to the phosphosulfolactate synthase family.</text>
</comment>
<dbReference type="InterPro" id="IPR003830">
    <property type="entry name" value="ComA_synth"/>
</dbReference>
<dbReference type="Pfam" id="PF02679">
    <property type="entry name" value="ComA"/>
    <property type="match status" value="1"/>
</dbReference>
<organism evidence="2 3">
    <name type="scientific">Paenibacillus swuensis</name>
    <dbReference type="NCBI Taxonomy" id="1178515"/>
    <lineage>
        <taxon>Bacteria</taxon>
        <taxon>Bacillati</taxon>
        <taxon>Bacillota</taxon>
        <taxon>Bacilli</taxon>
        <taxon>Bacillales</taxon>
        <taxon>Paenibacillaceae</taxon>
        <taxon>Paenibacillus</taxon>
    </lineage>
</organism>
<dbReference type="SUPFAM" id="SSF102110">
    <property type="entry name" value="(2r)-phospho-3-sulfolactate synthase ComA"/>
    <property type="match status" value="1"/>
</dbReference>
<sequence length="271" mass="30219">MEAISLPIWHPLLLDPSGQREAKPRDKGLTMVIDKGLGIRAFADLMGTSSAHIDLIKLGFGTSALYPVEILKQKIEIAKAHNVLILPGGTFLEVAVTKGQTDAYFETIQGLGFNAVEVSDGTIEMDRKTRIGLILEGKRRQLEVFTEYGKKCWGSSIEIEELIQTVECDLEFGAKLVTIEGRESGMGVGIFDEKGQCKEDDFALIVKRLPHLNRIMWETPLKSQQSQLLNMLGSQIHLGNIAPEDVFSLEALRRGLRSDTFQFGEQLHYYI</sequence>
<dbReference type="PATRIC" id="fig|1178515.4.peg.3901"/>
<dbReference type="AlphaFoldDB" id="A0A172TM14"/>